<evidence type="ECO:0000256" key="2">
    <source>
        <dbReference type="ARBA" id="ARBA00023002"/>
    </source>
</evidence>
<organism evidence="3 4">
    <name type="scientific">Microlunatus phosphovorus (strain ATCC 700054 / DSM 10555 / JCM 9379 / NBRC 101784 / NCIMB 13414 / VKM Ac-1990 / NM-1)</name>
    <dbReference type="NCBI Taxonomy" id="1032480"/>
    <lineage>
        <taxon>Bacteria</taxon>
        <taxon>Bacillati</taxon>
        <taxon>Actinomycetota</taxon>
        <taxon>Actinomycetes</taxon>
        <taxon>Propionibacteriales</taxon>
        <taxon>Propionibacteriaceae</taxon>
        <taxon>Microlunatus</taxon>
    </lineage>
</organism>
<dbReference type="RefSeq" id="WP_013865405.1">
    <property type="nucleotide sequence ID" value="NC_015635.1"/>
</dbReference>
<dbReference type="Pfam" id="PF13561">
    <property type="entry name" value="adh_short_C2"/>
    <property type="match status" value="1"/>
</dbReference>
<dbReference type="InterPro" id="IPR020904">
    <property type="entry name" value="Sc_DH/Rdtase_CS"/>
</dbReference>
<keyword evidence="2" id="KW-0560">Oxidoreductase</keyword>
<proteinExistence type="inferred from homology"/>
<dbReference type="STRING" id="1032480.MLP_45570"/>
<dbReference type="eggNOG" id="COG1028">
    <property type="taxonomic scope" value="Bacteria"/>
</dbReference>
<name>F5XE23_MICPN</name>
<keyword evidence="4" id="KW-1185">Reference proteome</keyword>
<protein>
    <submittedName>
        <fullName evidence="3">Putative oxidoreductase</fullName>
    </submittedName>
</protein>
<dbReference type="PANTHER" id="PTHR24321">
    <property type="entry name" value="DEHYDROGENASES, SHORT CHAIN"/>
    <property type="match status" value="1"/>
</dbReference>
<dbReference type="OrthoDB" id="5290708at2"/>
<accession>F5XE23</accession>
<dbReference type="PANTHER" id="PTHR24321:SF8">
    <property type="entry name" value="ESTRADIOL 17-BETA-DEHYDROGENASE 8-RELATED"/>
    <property type="match status" value="1"/>
</dbReference>
<dbReference type="PRINTS" id="PR00080">
    <property type="entry name" value="SDRFAMILY"/>
</dbReference>
<dbReference type="Proteomes" id="UP000007947">
    <property type="component" value="Chromosome"/>
</dbReference>
<dbReference type="AlphaFoldDB" id="F5XE23"/>
<gene>
    <name evidence="3" type="ordered locus">MLP_45570</name>
</gene>
<reference evidence="3 4" key="1">
    <citation type="submission" date="2011-05" db="EMBL/GenBank/DDBJ databases">
        <title>Whole genome sequence of Microlunatus phosphovorus NM-1.</title>
        <authorList>
            <person name="Hosoyama A."/>
            <person name="Sasaki K."/>
            <person name="Harada T."/>
            <person name="Igarashi R."/>
            <person name="Kawakoshi A."/>
            <person name="Sasagawa M."/>
            <person name="Fukada J."/>
            <person name="Nakamura S."/>
            <person name="Katano Y."/>
            <person name="Hanada S."/>
            <person name="Kamagata Y."/>
            <person name="Nakamura N."/>
            <person name="Yamazaki S."/>
            <person name="Fujita N."/>
        </authorList>
    </citation>
    <scope>NUCLEOTIDE SEQUENCE [LARGE SCALE GENOMIC DNA]</scope>
    <source>
        <strain evidence="4">ATCC 700054 / DSM 10555 / JCM 9379 / NBRC 101784 / NCIMB 13414 / VKM Ac-1990 / NM-1</strain>
    </source>
</reference>
<sequence>MNDALNGRTALIIGTNGGTLIAMQHELAVLPDSGSIVNVVSTAGLAGAPGMGVYVAAKHGIVGLTRTAALDYAGRGIRVNAVAPGPIDSGGITTQPEQIKQQIGSYTPLARLGRPEEVAEAVAWLASPSASYTTGTVLTVDGGKGARGA</sequence>
<dbReference type="InterPro" id="IPR036291">
    <property type="entry name" value="NAD(P)-bd_dom_sf"/>
</dbReference>
<comment type="similarity">
    <text evidence="1">Belongs to the short-chain dehydrogenases/reductases (SDR) family.</text>
</comment>
<evidence type="ECO:0000256" key="1">
    <source>
        <dbReference type="ARBA" id="ARBA00006484"/>
    </source>
</evidence>
<dbReference type="GO" id="GO:0016491">
    <property type="term" value="F:oxidoreductase activity"/>
    <property type="evidence" value="ECO:0007669"/>
    <property type="project" value="UniProtKB-KW"/>
</dbReference>
<dbReference type="KEGG" id="mph:MLP_45570"/>
<evidence type="ECO:0000313" key="3">
    <source>
        <dbReference type="EMBL" id="BAK37571.1"/>
    </source>
</evidence>
<evidence type="ECO:0000313" key="4">
    <source>
        <dbReference type="Proteomes" id="UP000007947"/>
    </source>
</evidence>
<dbReference type="PROSITE" id="PS00061">
    <property type="entry name" value="ADH_SHORT"/>
    <property type="match status" value="1"/>
</dbReference>
<dbReference type="Gene3D" id="3.40.50.720">
    <property type="entry name" value="NAD(P)-binding Rossmann-like Domain"/>
    <property type="match status" value="1"/>
</dbReference>
<dbReference type="HOGENOM" id="CLU_010194_47_3_11"/>
<dbReference type="EMBL" id="AP012204">
    <property type="protein sequence ID" value="BAK37571.1"/>
    <property type="molecule type" value="Genomic_DNA"/>
</dbReference>
<dbReference type="SUPFAM" id="SSF51735">
    <property type="entry name" value="NAD(P)-binding Rossmann-fold domains"/>
    <property type="match status" value="1"/>
</dbReference>
<dbReference type="InterPro" id="IPR002347">
    <property type="entry name" value="SDR_fam"/>
</dbReference>